<evidence type="ECO:0000313" key="2">
    <source>
        <dbReference type="Proteomes" id="UP000006263"/>
    </source>
</evidence>
<dbReference type="RefSeq" id="WP_006992854.1">
    <property type="nucleotide sequence ID" value="NZ_BAEP01000049.1"/>
</dbReference>
<gene>
    <name evidence="1" type="ORF">GMES_2408</name>
</gene>
<comment type="caution">
    <text evidence="1">The sequence shown here is derived from an EMBL/GenBank/DDBJ whole genome shotgun (WGS) entry which is preliminary data.</text>
</comment>
<accession>K6Z6T5</accession>
<dbReference type="EMBL" id="BAEP01000049">
    <property type="protein sequence ID" value="GAC24703.1"/>
    <property type="molecule type" value="Genomic_DNA"/>
</dbReference>
<evidence type="ECO:0000313" key="1">
    <source>
        <dbReference type="EMBL" id="GAC24703.1"/>
    </source>
</evidence>
<sequence length="50" mass="5631">MLEEGVGYAQSETVGQRMMVMRTNDVQRIHDVFADARKAGQKCFPTEPVC</sequence>
<dbReference type="Proteomes" id="UP000006263">
    <property type="component" value="Unassembled WGS sequence"/>
</dbReference>
<dbReference type="OrthoDB" id="6397100at2"/>
<organism evidence="1 2">
    <name type="scientific">Paraglaciecola mesophila KMM 241</name>
    <dbReference type="NCBI Taxonomy" id="1128912"/>
    <lineage>
        <taxon>Bacteria</taxon>
        <taxon>Pseudomonadati</taxon>
        <taxon>Pseudomonadota</taxon>
        <taxon>Gammaproteobacteria</taxon>
        <taxon>Alteromonadales</taxon>
        <taxon>Alteromonadaceae</taxon>
        <taxon>Paraglaciecola</taxon>
    </lineage>
</organism>
<reference evidence="1 2" key="1">
    <citation type="journal article" date="2017" name="Antonie Van Leeuwenhoek">
        <title>Rhizobium rhizosphaerae sp. nov., a novel species isolated from rice rhizosphere.</title>
        <authorList>
            <person name="Zhao J.J."/>
            <person name="Zhang J."/>
            <person name="Zhang R.J."/>
            <person name="Zhang C.W."/>
            <person name="Yin H.Q."/>
            <person name="Zhang X.X."/>
        </authorList>
    </citation>
    <scope>NUCLEOTIDE SEQUENCE [LARGE SCALE GENOMIC DNA]</scope>
    <source>
        <strain evidence="1 2">KMM 241</strain>
    </source>
</reference>
<dbReference type="AlphaFoldDB" id="K6Z6T5"/>
<protein>
    <submittedName>
        <fullName evidence="1">Uncharacterized protein</fullName>
    </submittedName>
</protein>
<name>K6Z6T5_9ALTE</name>
<proteinExistence type="predicted"/>